<keyword evidence="4" id="KW-0805">Transcription regulation</keyword>
<feature type="region of interest" description="Disordered" evidence="9">
    <location>
        <begin position="642"/>
        <end position="686"/>
    </location>
</feature>
<keyword evidence="13" id="KW-1185">Reference proteome</keyword>
<accession>A0A9P4S7S2</accession>
<feature type="region of interest" description="Disordered" evidence="9">
    <location>
        <begin position="301"/>
        <end position="411"/>
    </location>
</feature>
<evidence type="ECO:0000256" key="5">
    <source>
        <dbReference type="ARBA" id="ARBA00023159"/>
    </source>
</evidence>
<dbReference type="Gene3D" id="1.10.10.2170">
    <property type="match status" value="1"/>
</dbReference>
<keyword evidence="6" id="KW-0804">Transcription</keyword>
<dbReference type="InterPro" id="IPR039595">
    <property type="entry name" value="TE2IP/Rap1"/>
</dbReference>
<dbReference type="GO" id="GO:0042162">
    <property type="term" value="F:telomeric DNA binding"/>
    <property type="evidence" value="ECO:0007669"/>
    <property type="project" value="TreeGrafter"/>
</dbReference>
<dbReference type="SUPFAM" id="SSF46689">
    <property type="entry name" value="Homeodomain-like"/>
    <property type="match status" value="1"/>
</dbReference>
<comment type="function">
    <text evidence="8">Involved in the regulation of telomere length, clustering and has a specific role in telomere position effect (TPE).</text>
</comment>
<feature type="compositionally biased region" description="Polar residues" evidence="9">
    <location>
        <begin position="652"/>
        <end position="662"/>
    </location>
</feature>
<evidence type="ECO:0000256" key="7">
    <source>
        <dbReference type="ARBA" id="ARBA00023242"/>
    </source>
</evidence>
<dbReference type="InterPro" id="IPR038104">
    <property type="entry name" value="Rap1_C_sf"/>
</dbReference>
<feature type="region of interest" description="Disordered" evidence="9">
    <location>
        <begin position="444"/>
        <end position="481"/>
    </location>
</feature>
<evidence type="ECO:0000256" key="4">
    <source>
        <dbReference type="ARBA" id="ARBA00023015"/>
    </source>
</evidence>
<dbReference type="GO" id="GO:0010833">
    <property type="term" value="P:telomere maintenance via telomere lengthening"/>
    <property type="evidence" value="ECO:0007669"/>
    <property type="project" value="UniProtKB-UniRule"/>
</dbReference>
<organism evidence="12 13">
    <name type="scientific">Patellaria atrata CBS 101060</name>
    <dbReference type="NCBI Taxonomy" id="1346257"/>
    <lineage>
        <taxon>Eukaryota</taxon>
        <taxon>Fungi</taxon>
        <taxon>Dikarya</taxon>
        <taxon>Ascomycota</taxon>
        <taxon>Pezizomycotina</taxon>
        <taxon>Dothideomycetes</taxon>
        <taxon>Dothideomycetes incertae sedis</taxon>
        <taxon>Patellariales</taxon>
        <taxon>Patellariaceae</taxon>
        <taxon>Patellaria</taxon>
    </lineage>
</organism>
<evidence type="ECO:0000256" key="1">
    <source>
        <dbReference type="ARBA" id="ARBA00010467"/>
    </source>
</evidence>
<feature type="compositionally biased region" description="Polar residues" evidence="9">
    <location>
        <begin position="327"/>
        <end position="354"/>
    </location>
</feature>
<evidence type="ECO:0000256" key="9">
    <source>
        <dbReference type="SAM" id="MobiDB-lite"/>
    </source>
</evidence>
<evidence type="ECO:0000313" key="13">
    <source>
        <dbReference type="Proteomes" id="UP000799429"/>
    </source>
</evidence>
<feature type="domain" description="TERF2-interacting telomeric protein 1 Myb" evidence="10">
    <location>
        <begin position="121"/>
        <end position="176"/>
    </location>
</feature>
<sequence length="791" mass="88969">MEEGQAPIVYNGINSNHSVQGGLFAGRKFFISARCPSRSRFVEEVKSNGGIVVLLEKQAEYCIFDHIRKDNPAGAISYRFIEESLRDGKLADPNAHAAGPLKGTVREVGFIRPSKSVRAAYTAEDDRILYKWVKDYELRGGRALGNEIYKQLEAKNPRHTWQSWRDRYVKKLQFQPPSPQNPAEAPPTPYSDGILDLRTFSASDFHGLLTSGHQIEKVPLENIGEMWEAYSQAEENQTEHTAEDWSVFWDQIVKPVYNKLKKAPDCEKRYDKAWITWFKHGSKCTTKDWLVHYEHSVLPSIDHPVDEDGRSRDKRHEENPGLEVASHSKNISTSPISERPSSYLSKITGASVQTDFLPEEPRSPGRNVHRKLRSEPITSVSYNKTNKKRSHDDLFITKRPEKNSEPGNIKRQRVGEIENHLDSVGLTPPKASSLVNSIIDLSDNGCQSEESKEEEAHLTRQNDGTNPEISREGNSQNSQALPNDHLLGLIRTLDKNQKQHLLSSLQKIADNSDGDSSSDTCYINQSLQIAVANGFISQKEAIELLEREYDSEDEDTTGSQVGLPQRNMANGLRYHESSDSPTHNFQQYSGDPFPSDLGLELEVPPPIGLSSPTRELSETPIPHRQRITLWDTQDLLLRETQPLDLDVPEPELSQTQPPTESQGLYGEPNPPVSSQIQTSSPPAQSQSIIQAEELDDYINHLIGAGFTETQITTALHCTSANPHLAIVAARNLKEYGYLPENMRGVWTERDDADLEGSDAGAIQRLNKKHRWKGPGGIEGRMEFLDMWRKVD</sequence>
<dbReference type="OrthoDB" id="435460at2759"/>
<comment type="subcellular location">
    <subcellularLocation>
        <location evidence="8">Nucleus</location>
    </subcellularLocation>
    <subcellularLocation>
        <location evidence="8">Chromosome</location>
        <location evidence="8">Telomere</location>
    </subcellularLocation>
</comment>
<keyword evidence="2 8" id="KW-0158">Chromosome</keyword>
<dbReference type="PANTHER" id="PTHR16466:SF6">
    <property type="entry name" value="TELOMERIC REPEAT-BINDING FACTOR 2-INTERACTING PROTEIN 1"/>
    <property type="match status" value="1"/>
</dbReference>
<keyword evidence="5" id="KW-0010">Activator</keyword>
<evidence type="ECO:0000259" key="10">
    <source>
        <dbReference type="Pfam" id="PF08914"/>
    </source>
</evidence>
<comment type="subunit">
    <text evidence="8">Homodimer.</text>
</comment>
<dbReference type="AlphaFoldDB" id="A0A9P4S7S2"/>
<feature type="compositionally biased region" description="Polar residues" evidence="9">
    <location>
        <begin position="461"/>
        <end position="481"/>
    </location>
</feature>
<feature type="domain" description="TRF2-interacting telomeric protein/Rap1 C-terminal" evidence="11">
    <location>
        <begin position="704"/>
        <end position="784"/>
    </location>
</feature>
<name>A0A9P4S7S2_9PEZI</name>
<evidence type="ECO:0000313" key="12">
    <source>
        <dbReference type="EMBL" id="KAF2837662.1"/>
    </source>
</evidence>
<dbReference type="PANTHER" id="PTHR16466">
    <property type="entry name" value="TELOMERE REPEAT-BINDING FACTOR 2-INTERACTING PROTEIN 1"/>
    <property type="match status" value="1"/>
</dbReference>
<dbReference type="Proteomes" id="UP000799429">
    <property type="component" value="Unassembled WGS sequence"/>
</dbReference>
<keyword evidence="7 8" id="KW-0539">Nucleus</keyword>
<evidence type="ECO:0000256" key="6">
    <source>
        <dbReference type="ARBA" id="ARBA00023163"/>
    </source>
</evidence>
<feature type="compositionally biased region" description="Basic and acidic residues" evidence="9">
    <location>
        <begin position="390"/>
        <end position="404"/>
    </location>
</feature>
<feature type="compositionally biased region" description="Low complexity" evidence="9">
    <location>
        <begin position="673"/>
        <end position="686"/>
    </location>
</feature>
<gene>
    <name evidence="12" type="ORF">M501DRAFT_1018038</name>
</gene>
<dbReference type="Pfam" id="PF11626">
    <property type="entry name" value="Rap1_C"/>
    <property type="match status" value="1"/>
</dbReference>
<proteinExistence type="inferred from homology"/>
<protein>
    <recommendedName>
        <fullName evidence="8">DNA-binding protein RAP1</fullName>
    </recommendedName>
</protein>
<dbReference type="EMBL" id="MU006099">
    <property type="protein sequence ID" value="KAF2837662.1"/>
    <property type="molecule type" value="Genomic_DNA"/>
</dbReference>
<feature type="compositionally biased region" description="Basic and acidic residues" evidence="9">
    <location>
        <begin position="303"/>
        <end position="319"/>
    </location>
</feature>
<reference evidence="12" key="1">
    <citation type="journal article" date="2020" name="Stud. Mycol.">
        <title>101 Dothideomycetes genomes: a test case for predicting lifestyles and emergence of pathogens.</title>
        <authorList>
            <person name="Haridas S."/>
            <person name="Albert R."/>
            <person name="Binder M."/>
            <person name="Bloem J."/>
            <person name="Labutti K."/>
            <person name="Salamov A."/>
            <person name="Andreopoulos B."/>
            <person name="Baker S."/>
            <person name="Barry K."/>
            <person name="Bills G."/>
            <person name="Bluhm B."/>
            <person name="Cannon C."/>
            <person name="Castanera R."/>
            <person name="Culley D."/>
            <person name="Daum C."/>
            <person name="Ezra D."/>
            <person name="Gonzalez J."/>
            <person name="Henrissat B."/>
            <person name="Kuo A."/>
            <person name="Liang C."/>
            <person name="Lipzen A."/>
            <person name="Lutzoni F."/>
            <person name="Magnuson J."/>
            <person name="Mondo S."/>
            <person name="Nolan M."/>
            <person name="Ohm R."/>
            <person name="Pangilinan J."/>
            <person name="Park H.-J."/>
            <person name="Ramirez L."/>
            <person name="Alfaro M."/>
            <person name="Sun H."/>
            <person name="Tritt A."/>
            <person name="Yoshinaga Y."/>
            <person name="Zwiers L.-H."/>
            <person name="Turgeon B."/>
            <person name="Goodwin S."/>
            <person name="Spatafora J."/>
            <person name="Crous P."/>
            <person name="Grigoriev I."/>
        </authorList>
    </citation>
    <scope>NUCLEOTIDE SEQUENCE</scope>
    <source>
        <strain evidence="12">CBS 101060</strain>
    </source>
</reference>
<dbReference type="GO" id="GO:0070187">
    <property type="term" value="C:shelterin complex"/>
    <property type="evidence" value="ECO:0007669"/>
    <property type="project" value="TreeGrafter"/>
</dbReference>
<evidence type="ECO:0000259" key="11">
    <source>
        <dbReference type="Pfam" id="PF11626"/>
    </source>
</evidence>
<evidence type="ECO:0000256" key="8">
    <source>
        <dbReference type="RuleBase" id="RU367107"/>
    </source>
</evidence>
<dbReference type="InterPro" id="IPR021661">
    <property type="entry name" value="Rap1_C"/>
</dbReference>
<comment type="caution">
    <text evidence="12">The sequence shown here is derived from an EMBL/GenBank/DDBJ whole genome shotgun (WGS) entry which is preliminary data.</text>
</comment>
<keyword evidence="3 8" id="KW-0779">Telomere</keyword>
<dbReference type="InterPro" id="IPR015010">
    <property type="entry name" value="TERF2IP_Myb"/>
</dbReference>
<dbReference type="GO" id="GO:0031848">
    <property type="term" value="P:protection from non-homologous end joining at telomere"/>
    <property type="evidence" value="ECO:0007669"/>
    <property type="project" value="TreeGrafter"/>
</dbReference>
<dbReference type="InterPro" id="IPR009057">
    <property type="entry name" value="Homeodomain-like_sf"/>
</dbReference>
<evidence type="ECO:0000256" key="3">
    <source>
        <dbReference type="ARBA" id="ARBA00022895"/>
    </source>
</evidence>
<dbReference type="Gene3D" id="1.10.10.60">
    <property type="entry name" value="Homeodomain-like"/>
    <property type="match status" value="1"/>
</dbReference>
<dbReference type="CDD" id="cd11655">
    <property type="entry name" value="rap1_myb-like"/>
    <property type="match status" value="1"/>
</dbReference>
<dbReference type="Pfam" id="PF08914">
    <property type="entry name" value="Myb_Rap1"/>
    <property type="match status" value="1"/>
</dbReference>
<comment type="similarity">
    <text evidence="1 8">Belongs to the RAP1 family.</text>
</comment>
<evidence type="ECO:0000256" key="2">
    <source>
        <dbReference type="ARBA" id="ARBA00022454"/>
    </source>
</evidence>